<gene>
    <name evidence="2" type="ordered locus">Os09g0571033</name>
</gene>
<dbReference type="Gramene" id="Os09t0571033-01">
    <property type="protein sequence ID" value="Os09t0571033-01"/>
    <property type="gene ID" value="Os09g0571033"/>
</dbReference>
<organism evidence="2 3">
    <name type="scientific">Oryza sativa subsp. japonica</name>
    <name type="common">Rice</name>
    <dbReference type="NCBI Taxonomy" id="39947"/>
    <lineage>
        <taxon>Eukaryota</taxon>
        <taxon>Viridiplantae</taxon>
        <taxon>Streptophyta</taxon>
        <taxon>Embryophyta</taxon>
        <taxon>Tracheophyta</taxon>
        <taxon>Spermatophyta</taxon>
        <taxon>Magnoliopsida</taxon>
        <taxon>Liliopsida</taxon>
        <taxon>Poales</taxon>
        <taxon>Poaceae</taxon>
        <taxon>BOP clade</taxon>
        <taxon>Oryzoideae</taxon>
        <taxon>Oryzeae</taxon>
        <taxon>Oryzinae</taxon>
        <taxon>Oryza</taxon>
        <taxon>Oryza sativa</taxon>
    </lineage>
</organism>
<protein>
    <submittedName>
        <fullName evidence="2">Os09g0571033 protein</fullName>
    </submittedName>
</protein>
<evidence type="ECO:0000313" key="2">
    <source>
        <dbReference type="EMBL" id="BAH94725.1"/>
    </source>
</evidence>
<evidence type="ECO:0000256" key="1">
    <source>
        <dbReference type="SAM" id="MobiDB-lite"/>
    </source>
</evidence>
<name>A0A0N7KRB1_ORYSJ</name>
<dbReference type="AlphaFoldDB" id="A0A0N7KRB1"/>
<reference evidence="2 3" key="1">
    <citation type="journal article" date="2005" name="Nature">
        <title>The map-based sequence of the rice genome.</title>
        <authorList>
            <consortium name="International rice genome sequencing project (IRGSP)"/>
            <person name="Matsumoto T."/>
            <person name="Wu J."/>
            <person name="Kanamori H."/>
            <person name="Katayose Y."/>
            <person name="Fujisawa M."/>
            <person name="Namiki N."/>
            <person name="Mizuno H."/>
            <person name="Yamamoto K."/>
            <person name="Antonio B.A."/>
            <person name="Baba T."/>
            <person name="Sakata K."/>
            <person name="Nagamura Y."/>
            <person name="Aoki H."/>
            <person name="Arikawa K."/>
            <person name="Arita K."/>
            <person name="Bito T."/>
            <person name="Chiden Y."/>
            <person name="Fujitsuka N."/>
            <person name="Fukunaka R."/>
            <person name="Hamada M."/>
            <person name="Harada C."/>
            <person name="Hayashi A."/>
            <person name="Hijishita S."/>
            <person name="Honda M."/>
            <person name="Hosokawa S."/>
            <person name="Ichikawa Y."/>
            <person name="Idonuma A."/>
            <person name="Iijima M."/>
            <person name="Ikeda M."/>
            <person name="Ikeno M."/>
            <person name="Ito K."/>
            <person name="Ito S."/>
            <person name="Ito T."/>
            <person name="Ito Y."/>
            <person name="Ito Y."/>
            <person name="Iwabuchi A."/>
            <person name="Kamiya K."/>
            <person name="Karasawa W."/>
            <person name="Kurita K."/>
            <person name="Katagiri S."/>
            <person name="Kikuta A."/>
            <person name="Kobayashi H."/>
            <person name="Kobayashi N."/>
            <person name="Machita K."/>
            <person name="Maehara T."/>
            <person name="Masukawa M."/>
            <person name="Mizubayashi T."/>
            <person name="Mukai Y."/>
            <person name="Nagasaki H."/>
            <person name="Nagata Y."/>
            <person name="Naito S."/>
            <person name="Nakashima M."/>
            <person name="Nakama Y."/>
            <person name="Nakamichi Y."/>
            <person name="Nakamura M."/>
            <person name="Meguro A."/>
            <person name="Negishi M."/>
            <person name="Ohta I."/>
            <person name="Ohta T."/>
            <person name="Okamoto M."/>
            <person name="Ono N."/>
            <person name="Saji S."/>
            <person name="Sakaguchi M."/>
            <person name="Sakai K."/>
            <person name="Shibata M."/>
            <person name="Shimokawa T."/>
            <person name="Song J."/>
            <person name="Takazaki Y."/>
            <person name="Terasawa K."/>
            <person name="Tsugane M."/>
            <person name="Tsuji K."/>
            <person name="Ueda S."/>
            <person name="Waki K."/>
            <person name="Yamagata H."/>
            <person name="Yamamoto M."/>
            <person name="Yamamoto S."/>
            <person name="Yamane H."/>
            <person name="Yoshiki S."/>
            <person name="Yoshihara R."/>
            <person name="Yukawa K."/>
            <person name="Zhong H."/>
            <person name="Yano M."/>
            <person name="Yuan Q."/>
            <person name="Ouyang S."/>
            <person name="Liu J."/>
            <person name="Jones K.M."/>
            <person name="Gansberger K."/>
            <person name="Moffat K."/>
            <person name="Hill J."/>
            <person name="Bera J."/>
            <person name="Fadrosh D."/>
            <person name="Jin S."/>
            <person name="Johri S."/>
            <person name="Kim M."/>
            <person name="Overton L."/>
            <person name="Reardon M."/>
            <person name="Tsitrin T."/>
            <person name="Vuong H."/>
            <person name="Weaver B."/>
            <person name="Ciecko A."/>
            <person name="Tallon L."/>
            <person name="Jackson J."/>
            <person name="Pai G."/>
            <person name="Aken S.V."/>
            <person name="Utterback T."/>
            <person name="Reidmuller S."/>
            <person name="Feldblyum T."/>
            <person name="Hsiao J."/>
            <person name="Zismann V."/>
            <person name="Iobst S."/>
            <person name="de Vazeille A.R."/>
            <person name="Buell C.R."/>
            <person name="Ying K."/>
            <person name="Li Y."/>
            <person name="Lu T."/>
            <person name="Huang Y."/>
            <person name="Zhao Q."/>
            <person name="Feng Q."/>
            <person name="Zhang L."/>
            <person name="Zhu J."/>
            <person name="Weng Q."/>
            <person name="Mu J."/>
            <person name="Lu Y."/>
            <person name="Fan D."/>
            <person name="Liu Y."/>
            <person name="Guan J."/>
            <person name="Zhang Y."/>
            <person name="Yu S."/>
            <person name="Liu X."/>
            <person name="Zhang Y."/>
            <person name="Hong G."/>
            <person name="Han B."/>
            <person name="Choisne N."/>
            <person name="Demange N."/>
            <person name="Orjeda G."/>
            <person name="Samain S."/>
            <person name="Cattolico L."/>
            <person name="Pelletier E."/>
            <person name="Couloux A."/>
            <person name="Segurens B."/>
            <person name="Wincker P."/>
            <person name="D'Hont A."/>
            <person name="Scarpelli C."/>
            <person name="Weissenbach J."/>
            <person name="Salanoubat M."/>
            <person name="Quetier F."/>
            <person name="Yu Y."/>
            <person name="Kim H.R."/>
            <person name="Rambo T."/>
            <person name="Currie J."/>
            <person name="Collura K."/>
            <person name="Luo M."/>
            <person name="Yang T."/>
            <person name="Ammiraju J.S.S."/>
            <person name="Engler F."/>
            <person name="Soderlund C."/>
            <person name="Wing R.A."/>
            <person name="Palmer L.E."/>
            <person name="de la Bastide M."/>
            <person name="Spiegel L."/>
            <person name="Nascimento L."/>
            <person name="Zutavern T."/>
            <person name="O'Shaughnessy A."/>
            <person name="Dike S."/>
            <person name="Dedhia N."/>
            <person name="Preston R."/>
            <person name="Balija V."/>
            <person name="McCombie W.R."/>
            <person name="Chow T."/>
            <person name="Chen H."/>
            <person name="Chung M."/>
            <person name="Chen C."/>
            <person name="Shaw J."/>
            <person name="Wu H."/>
            <person name="Hsiao K."/>
            <person name="Chao Y."/>
            <person name="Chu M."/>
            <person name="Cheng C."/>
            <person name="Hour A."/>
            <person name="Lee P."/>
            <person name="Lin S."/>
            <person name="Lin Y."/>
            <person name="Liou J."/>
            <person name="Liu S."/>
            <person name="Hsing Y."/>
            <person name="Raghuvanshi S."/>
            <person name="Mohanty A."/>
            <person name="Bharti A.K."/>
            <person name="Gaur A."/>
            <person name="Gupta V."/>
            <person name="Kumar D."/>
            <person name="Ravi V."/>
            <person name="Vij S."/>
            <person name="Kapur A."/>
            <person name="Khurana P."/>
            <person name="Khurana P."/>
            <person name="Khurana J.P."/>
            <person name="Tyagi A.K."/>
            <person name="Gaikwad K."/>
            <person name="Singh A."/>
            <person name="Dalal V."/>
            <person name="Srivastava S."/>
            <person name="Dixit A."/>
            <person name="Pal A.K."/>
            <person name="Ghazi I.A."/>
            <person name="Yadav M."/>
            <person name="Pandit A."/>
            <person name="Bhargava A."/>
            <person name="Sureshbabu K."/>
            <person name="Batra K."/>
            <person name="Sharma T.R."/>
            <person name="Mohapatra T."/>
            <person name="Singh N.K."/>
            <person name="Messing J."/>
            <person name="Nelson A.B."/>
            <person name="Fuks G."/>
            <person name="Kavchok S."/>
            <person name="Keizer G."/>
            <person name="Linton E."/>
            <person name="Llaca V."/>
            <person name="Song R."/>
            <person name="Tanyolac B."/>
            <person name="Young S."/>
            <person name="Ho-Il K."/>
            <person name="Hahn J.H."/>
            <person name="Sangsakoo G."/>
            <person name="Vanavichit A."/>
            <person name="de Mattos Luiz.A.T."/>
            <person name="Zimmer P.D."/>
            <person name="Malone G."/>
            <person name="Dellagostin O."/>
            <person name="de Oliveira A.C."/>
            <person name="Bevan M."/>
            <person name="Bancroft I."/>
            <person name="Minx P."/>
            <person name="Cordum H."/>
            <person name="Wilson R."/>
            <person name="Cheng Z."/>
            <person name="Jin W."/>
            <person name="Jiang J."/>
            <person name="Leong S.A."/>
            <person name="Iwama H."/>
            <person name="Gojobori T."/>
            <person name="Itoh T."/>
            <person name="Niimura Y."/>
            <person name="Fujii Y."/>
            <person name="Habara T."/>
            <person name="Sakai H."/>
            <person name="Sato Y."/>
            <person name="Wilson G."/>
            <person name="Kumar K."/>
            <person name="McCouch S."/>
            <person name="Juretic N."/>
            <person name="Hoen D."/>
            <person name="Wright S."/>
            <person name="Bruskiewich R."/>
            <person name="Bureau T."/>
            <person name="Miyao A."/>
            <person name="Hirochika H."/>
            <person name="Nishikawa T."/>
            <person name="Kadowaki K."/>
            <person name="Sugiura M."/>
            <person name="Burr B."/>
            <person name="Sasaki T."/>
        </authorList>
    </citation>
    <scope>NUCLEOTIDE SEQUENCE [LARGE SCALE GENOMIC DNA]</scope>
    <source>
        <strain evidence="3">cv. Nipponbare</strain>
    </source>
</reference>
<feature type="compositionally biased region" description="Basic residues" evidence="1">
    <location>
        <begin position="74"/>
        <end position="83"/>
    </location>
</feature>
<dbReference type="OMA" id="CARWREI"/>
<sequence length="143" mass="15594">MAGEESTASAEAEGSGARGCARWREIASPWLPSPFLRCCAALPHADAGLLRRLNDLLDLLESELGLLDGVRGTHEHRARVPRRRPPDLLSRLAPTISSPPDGRLAQRERERGGGRERRGKRCALTWYPDMCGLRGSQADSAAT</sequence>
<evidence type="ECO:0000313" key="3">
    <source>
        <dbReference type="Proteomes" id="UP000000763"/>
    </source>
</evidence>
<dbReference type="Proteomes" id="UP000000763">
    <property type="component" value="Chromosome 9"/>
</dbReference>
<feature type="compositionally biased region" description="Basic and acidic residues" evidence="1">
    <location>
        <begin position="104"/>
        <end position="116"/>
    </location>
</feature>
<proteinExistence type="predicted"/>
<reference evidence="3" key="2">
    <citation type="journal article" date="2008" name="Nucleic Acids Res.">
        <title>The rice annotation project database (RAP-DB): 2008 update.</title>
        <authorList>
            <consortium name="The rice annotation project (RAP)"/>
        </authorList>
    </citation>
    <scope>GENOME REANNOTATION</scope>
    <source>
        <strain evidence="3">cv. Nipponbare</strain>
    </source>
</reference>
<accession>A0A0N7KRB1</accession>
<dbReference type="KEGG" id="dosa:Os09g0571033"/>
<dbReference type="EMBL" id="AP008215">
    <property type="protein sequence ID" value="BAH94725.1"/>
    <property type="molecule type" value="Genomic_DNA"/>
</dbReference>
<feature type="region of interest" description="Disordered" evidence="1">
    <location>
        <begin position="71"/>
        <end position="117"/>
    </location>
</feature>